<keyword evidence="5" id="KW-1185">Reference proteome</keyword>
<sequence length="389" mass="37918">MKLTATGGAIGGLMSSFTATTDAGRQLDWTAGAISGLVNGAQAEGLTGNGALGSALFATAQPGVTPAAGNTGSAVLAPSVSDPSALPSSGQGYTLSYSASGWSATVTGTSQSYALGSSSSLTLNGMNIAVTGIANPGDSFQVAPQPGAAAAMRVTTTNPADLAVADPYVLSEGSVSTSGQVTNSNAGTISESSDTVLAAPGSGAAVGPASAFGDTFELRFTSNSAYDVVDTTTATTLASGTFSGGSTDIAMAYPSGSASAGRYWQVRLSGAPAAGDVVTLKPGGLDSGSNAQRMSDIWRASDTALPGGSVQGALSALIGRTGAASSAATALSGNTASNLSTAQADLSDVAGVNLDDQAEQLSEYQQAYQAAAKVITTAEAMFKSLINAV</sequence>
<evidence type="ECO:0000259" key="3">
    <source>
        <dbReference type="Pfam" id="PF21158"/>
    </source>
</evidence>
<organism evidence="4 5">
    <name type="scientific">Thioclava dalianensis</name>
    <dbReference type="NCBI Taxonomy" id="1185766"/>
    <lineage>
        <taxon>Bacteria</taxon>
        <taxon>Pseudomonadati</taxon>
        <taxon>Pseudomonadota</taxon>
        <taxon>Alphaproteobacteria</taxon>
        <taxon>Rhodobacterales</taxon>
        <taxon>Paracoccaceae</taxon>
        <taxon>Thioclava</taxon>
    </lineage>
</organism>
<dbReference type="GO" id="GO:0044780">
    <property type="term" value="P:bacterial-type flagellum assembly"/>
    <property type="evidence" value="ECO:0007669"/>
    <property type="project" value="InterPro"/>
</dbReference>
<dbReference type="InterPro" id="IPR002371">
    <property type="entry name" value="FlgK"/>
</dbReference>
<gene>
    <name evidence="4" type="ORF">DL1_12420</name>
</gene>
<dbReference type="GO" id="GO:0009424">
    <property type="term" value="C:bacterial-type flagellum hook"/>
    <property type="evidence" value="ECO:0007669"/>
    <property type="project" value="InterPro"/>
</dbReference>
<evidence type="ECO:0000256" key="1">
    <source>
        <dbReference type="ARBA" id="ARBA00009677"/>
    </source>
</evidence>
<dbReference type="eggNOG" id="COG1256">
    <property type="taxonomic scope" value="Bacteria"/>
</dbReference>
<dbReference type="SUPFAM" id="SSF64518">
    <property type="entry name" value="Phase 1 flagellin"/>
    <property type="match status" value="2"/>
</dbReference>
<dbReference type="InterPro" id="IPR049119">
    <property type="entry name" value="FlgK_D2-like"/>
</dbReference>
<proteinExistence type="inferred from homology"/>
<dbReference type="EMBL" id="JHEH01000036">
    <property type="protein sequence ID" value="KEP68346.1"/>
    <property type="molecule type" value="Genomic_DNA"/>
</dbReference>
<name>A0A074T984_9RHOB</name>
<dbReference type="Proteomes" id="UP000027725">
    <property type="component" value="Unassembled WGS sequence"/>
</dbReference>
<evidence type="ECO:0000313" key="5">
    <source>
        <dbReference type="Proteomes" id="UP000027725"/>
    </source>
</evidence>
<accession>A0A074T984</accession>
<evidence type="ECO:0000313" key="4">
    <source>
        <dbReference type="EMBL" id="KEP68346.1"/>
    </source>
</evidence>
<protein>
    <submittedName>
        <fullName evidence="4">Uncharacterized protein</fullName>
    </submittedName>
</protein>
<dbReference type="PANTHER" id="PTHR30033">
    <property type="entry name" value="FLAGELLAR HOOK-ASSOCIATED PROTEIN 1"/>
    <property type="match status" value="1"/>
</dbReference>
<evidence type="ECO:0000259" key="2">
    <source>
        <dbReference type="Pfam" id="PF06429"/>
    </source>
</evidence>
<comment type="similarity">
    <text evidence="1">Belongs to the flagella basal body rod proteins family.</text>
</comment>
<dbReference type="STRING" id="1185766.SAMN05216224_11633"/>
<dbReference type="PANTHER" id="PTHR30033:SF1">
    <property type="entry name" value="FLAGELLAR HOOK-ASSOCIATED PROTEIN 1"/>
    <property type="match status" value="1"/>
</dbReference>
<dbReference type="AlphaFoldDB" id="A0A074T984"/>
<comment type="caution">
    <text evidence="4">The sequence shown here is derived from an EMBL/GenBank/DDBJ whole genome shotgun (WGS) entry which is preliminary data.</text>
</comment>
<feature type="domain" description="Flagellar basal-body/hook protein C-terminal" evidence="2">
    <location>
        <begin position="350"/>
        <end position="387"/>
    </location>
</feature>
<dbReference type="RefSeq" id="WP_038068832.1">
    <property type="nucleotide sequence ID" value="NZ_JHEH01000036.1"/>
</dbReference>
<dbReference type="Pfam" id="PF21158">
    <property type="entry name" value="flgK_1st_1"/>
    <property type="match status" value="1"/>
</dbReference>
<dbReference type="GO" id="GO:0005198">
    <property type="term" value="F:structural molecule activity"/>
    <property type="evidence" value="ECO:0007669"/>
    <property type="project" value="InterPro"/>
</dbReference>
<dbReference type="Pfam" id="PF06429">
    <property type="entry name" value="Flg_bbr_C"/>
    <property type="match status" value="1"/>
</dbReference>
<feature type="domain" description="Flagellar hook-associated protein 1 D2-like" evidence="3">
    <location>
        <begin position="68"/>
        <end position="144"/>
    </location>
</feature>
<dbReference type="InterPro" id="IPR010930">
    <property type="entry name" value="Flg_bb/hook_C_dom"/>
</dbReference>
<reference evidence="4 5" key="1">
    <citation type="submission" date="2014-03" db="EMBL/GenBank/DDBJ databases">
        <title>The draft genome sequence of Thioclava dalianensis DLFJ1-1.</title>
        <authorList>
            <person name="Lai Q."/>
            <person name="Shao Z."/>
        </authorList>
    </citation>
    <scope>NUCLEOTIDE SEQUENCE [LARGE SCALE GENOMIC DNA]</scope>
    <source>
        <strain evidence="4 5">DLFJ1-1</strain>
    </source>
</reference>